<dbReference type="AlphaFoldDB" id="A0A420H9G2"/>
<dbReference type="Pfam" id="PF01388">
    <property type="entry name" value="ARID"/>
    <property type="match status" value="1"/>
</dbReference>
<dbReference type="PANTHER" id="PTHR13964">
    <property type="entry name" value="RBP-RELATED"/>
    <property type="match status" value="1"/>
</dbReference>
<dbReference type="GO" id="GO:0016514">
    <property type="term" value="C:SWI/SNF complex"/>
    <property type="evidence" value="ECO:0007669"/>
    <property type="project" value="TreeGrafter"/>
</dbReference>
<keyword evidence="3" id="KW-0539">Nucleus</keyword>
<evidence type="ECO:0000259" key="5">
    <source>
        <dbReference type="PROSITE" id="PS51011"/>
    </source>
</evidence>
<dbReference type="OrthoDB" id="1938591at2759"/>
<keyword evidence="2" id="KW-0804">Transcription</keyword>
<dbReference type="GO" id="GO:0006357">
    <property type="term" value="P:regulation of transcription by RNA polymerase II"/>
    <property type="evidence" value="ECO:0007669"/>
    <property type="project" value="TreeGrafter"/>
</dbReference>
<name>A0A420H9G2_9PEZI</name>
<feature type="region of interest" description="Disordered" evidence="4">
    <location>
        <begin position="282"/>
        <end position="303"/>
    </location>
</feature>
<feature type="compositionally biased region" description="Polar residues" evidence="4">
    <location>
        <begin position="169"/>
        <end position="238"/>
    </location>
</feature>
<feature type="compositionally biased region" description="Polar residues" evidence="4">
    <location>
        <begin position="135"/>
        <end position="162"/>
    </location>
</feature>
<dbReference type="Proteomes" id="UP000285405">
    <property type="component" value="Unassembled WGS sequence"/>
</dbReference>
<feature type="compositionally biased region" description="Low complexity" evidence="4">
    <location>
        <begin position="107"/>
        <end position="130"/>
    </location>
</feature>
<feature type="compositionally biased region" description="Polar residues" evidence="4">
    <location>
        <begin position="524"/>
        <end position="543"/>
    </location>
</feature>
<evidence type="ECO:0000256" key="4">
    <source>
        <dbReference type="SAM" id="MobiDB-lite"/>
    </source>
</evidence>
<dbReference type="InterPro" id="IPR001606">
    <property type="entry name" value="ARID_dom"/>
</dbReference>
<gene>
    <name evidence="6" type="ORF">GcC1_215009</name>
</gene>
<feature type="compositionally biased region" description="Polar residues" evidence="4">
    <location>
        <begin position="478"/>
        <end position="494"/>
    </location>
</feature>
<feature type="compositionally biased region" description="Low complexity" evidence="4">
    <location>
        <begin position="495"/>
        <end position="511"/>
    </location>
</feature>
<reference evidence="6 7" key="1">
    <citation type="journal article" date="2018" name="BMC Genomics">
        <title>Comparative genome analyses reveal sequence features reflecting distinct modes of host-adaptation between dicot and monocot powdery mildew.</title>
        <authorList>
            <person name="Wu Y."/>
            <person name="Ma X."/>
            <person name="Pan Z."/>
            <person name="Kale S.D."/>
            <person name="Song Y."/>
            <person name="King H."/>
            <person name="Zhang Q."/>
            <person name="Presley C."/>
            <person name="Deng X."/>
            <person name="Wei C.I."/>
            <person name="Xiao S."/>
        </authorList>
    </citation>
    <scope>NUCLEOTIDE SEQUENCE [LARGE SCALE GENOMIC DNA]</scope>
    <source>
        <strain evidence="6">UCSC1</strain>
    </source>
</reference>
<dbReference type="EMBL" id="MCBR01021508">
    <property type="protein sequence ID" value="RKF54079.1"/>
    <property type="molecule type" value="Genomic_DNA"/>
</dbReference>
<dbReference type="SMART" id="SM00501">
    <property type="entry name" value="BRIGHT"/>
    <property type="match status" value="1"/>
</dbReference>
<dbReference type="InterPro" id="IPR051232">
    <property type="entry name" value="ARID/SWI1_ChromRemod"/>
</dbReference>
<feature type="compositionally biased region" description="Low complexity" evidence="4">
    <location>
        <begin position="239"/>
        <end position="253"/>
    </location>
</feature>
<accession>A0A420H9G2</accession>
<dbReference type="PANTHER" id="PTHR13964:SF27">
    <property type="entry name" value="HAT-TRICK, ISOFORM D"/>
    <property type="match status" value="1"/>
</dbReference>
<evidence type="ECO:0000313" key="6">
    <source>
        <dbReference type="EMBL" id="RKF54079.1"/>
    </source>
</evidence>
<feature type="region of interest" description="Disordered" evidence="4">
    <location>
        <begin position="34"/>
        <end position="253"/>
    </location>
</feature>
<dbReference type="SUPFAM" id="SSF46774">
    <property type="entry name" value="ARID-like"/>
    <property type="match status" value="1"/>
</dbReference>
<feature type="compositionally biased region" description="Polar residues" evidence="4">
    <location>
        <begin position="88"/>
        <end position="106"/>
    </location>
</feature>
<organism evidence="6 7">
    <name type="scientific">Golovinomyces cichoracearum</name>
    <dbReference type="NCBI Taxonomy" id="62708"/>
    <lineage>
        <taxon>Eukaryota</taxon>
        <taxon>Fungi</taxon>
        <taxon>Dikarya</taxon>
        <taxon>Ascomycota</taxon>
        <taxon>Pezizomycotina</taxon>
        <taxon>Leotiomycetes</taxon>
        <taxon>Erysiphales</taxon>
        <taxon>Erysiphaceae</taxon>
        <taxon>Golovinomyces</taxon>
    </lineage>
</organism>
<dbReference type="GO" id="GO:0000976">
    <property type="term" value="F:transcription cis-regulatory region binding"/>
    <property type="evidence" value="ECO:0007669"/>
    <property type="project" value="TreeGrafter"/>
</dbReference>
<keyword evidence="1" id="KW-0805">Transcription regulation</keyword>
<feature type="domain" description="ARID" evidence="5">
    <location>
        <begin position="320"/>
        <end position="412"/>
    </location>
</feature>
<dbReference type="PROSITE" id="PS51011">
    <property type="entry name" value="ARID"/>
    <property type="match status" value="1"/>
</dbReference>
<comment type="caution">
    <text evidence="6">The sequence shown here is derived from an EMBL/GenBank/DDBJ whole genome shotgun (WGS) entry which is preliminary data.</text>
</comment>
<evidence type="ECO:0000256" key="3">
    <source>
        <dbReference type="ARBA" id="ARBA00023242"/>
    </source>
</evidence>
<protein>
    <submittedName>
        <fullName evidence="6">SWI/SNF chromatin-remodeling complex subunit sol1</fullName>
    </submittedName>
</protein>
<evidence type="ECO:0000256" key="2">
    <source>
        <dbReference type="ARBA" id="ARBA00023163"/>
    </source>
</evidence>
<dbReference type="SMART" id="SM01014">
    <property type="entry name" value="ARID"/>
    <property type="match status" value="1"/>
</dbReference>
<dbReference type="InterPro" id="IPR036431">
    <property type="entry name" value="ARID_dom_sf"/>
</dbReference>
<evidence type="ECO:0000256" key="1">
    <source>
        <dbReference type="ARBA" id="ARBA00023015"/>
    </source>
</evidence>
<feature type="region of interest" description="Disordered" evidence="4">
    <location>
        <begin position="478"/>
        <end position="563"/>
    </location>
</feature>
<sequence>MNSTWVNKTAIQNHNGDAYVPNELDTNCFRNSASFETSSESSQYQNQQLQRMQNGSMRNGSSASFNNPQYQTNSVVPSKRSREESMRASPQQTPGLLPHSRSQTPKQNPYSSYQLSQQPSQHQTQQTSYSRLHDSSGNATPSPVISNQIRPNNAPQRVSTASPLPYSPAVQQFHQLSPSLSEQGSSRFDVSQPHNQYTPSSGYPQGYGQSFSPSLSHSAATPQHTKTTPNTQKSNTTPQPQLSQMFHQQQHQQNLAEQQRLLYQMQLQQQQQQLQHRNIMTQRSNPPANTNSMPSQQTQAKNAQFSGLRPTIVPPPNRAIPNPESFIKSLVSFMQGKKLPLEMNPVIGNRAISLLSLYFTVAKLGGYKRVMATNGWESVAAALQIHPMEYQVAQQIKGVYERNLMLYEEAISINQQRQRTQLMQQNPITPGLQMSPAKQQNSQAISIPQQIASYMPPQQQSMVQHSQNQVPAITTPIKKTQSISHQQLSSANGFPSTQPSQVQQNPSVSQVHPRDNLSRGIETTPPQINSFPNPSPASATRSTGIALPSPKIDSHNIGTTQPQNINLPSIYEPKVVIPETFGGIEIPSLMRLGGELNRFKPDVPAVGDLGTIDVNALTLSLKSGIHAEVRLALDTLVSLSMEPRLQLDLRACEDLVETMIDCAETQVELLAENSAEVSDVMLISYYEDVFRGCRSEQEILRDTAVFGSLEYELDRAVDRLICITTTLRNLSFYETNHPLLVEDFVIKFFCIVIRHLGTRNMLLRTNSNTLDFMKDLIIFLSNLAQQIELPGKEQALCLLHFVLAFAPCPSPNSANSTSVTFSTYDPNFHRYLPPAVDSLAKLLARDEPNRSLYKSIFASDVASIPPFDLLTRAFALAISSVPEDGKEAHGSNLTLVVEARKPFLMQGILAAGILSNLAPGHETGVTKSWLMSNDGFSQNLCRLIISLCLEANSMNSQRQLMAPQGVDHEPLFHIMLGGITVLRRLVEKSRDPEDPNSILLSPGVVAKGSLLAAMNIVQPKLQGILKQLYAYVGLGT</sequence>
<feature type="compositionally biased region" description="Polar residues" evidence="4">
    <location>
        <begin position="57"/>
        <end position="76"/>
    </location>
</feature>
<evidence type="ECO:0000313" key="7">
    <source>
        <dbReference type="Proteomes" id="UP000285405"/>
    </source>
</evidence>
<dbReference type="Gene3D" id="1.10.150.60">
    <property type="entry name" value="ARID DNA-binding domain"/>
    <property type="match status" value="1"/>
</dbReference>
<feature type="compositionally biased region" description="Low complexity" evidence="4">
    <location>
        <begin position="34"/>
        <end position="56"/>
    </location>
</feature>
<proteinExistence type="predicted"/>